<dbReference type="RefSeq" id="XP_047766291.1">
    <property type="nucleotide sequence ID" value="XM_047908682.1"/>
</dbReference>
<organism evidence="2 3">
    <name type="scientific">Passalora fulva</name>
    <name type="common">Tomato leaf mold</name>
    <name type="synonym">Cladosporium fulvum</name>
    <dbReference type="NCBI Taxonomy" id="5499"/>
    <lineage>
        <taxon>Eukaryota</taxon>
        <taxon>Fungi</taxon>
        <taxon>Dikarya</taxon>
        <taxon>Ascomycota</taxon>
        <taxon>Pezizomycotina</taxon>
        <taxon>Dothideomycetes</taxon>
        <taxon>Dothideomycetidae</taxon>
        <taxon>Mycosphaerellales</taxon>
        <taxon>Mycosphaerellaceae</taxon>
        <taxon>Fulvia</taxon>
    </lineage>
</organism>
<dbReference type="OMA" id="QQIYIEP"/>
<protein>
    <recommendedName>
        <fullName evidence="4">IgE-binding protein</fullName>
    </recommendedName>
</protein>
<dbReference type="PANTHER" id="PTHR42047">
    <property type="entry name" value="PROTEIN, PUTATIVE (AFU_ORTHOLOGUE AFUA_6G03560)-RELATED"/>
    <property type="match status" value="1"/>
</dbReference>
<dbReference type="PANTHER" id="PTHR42047:SF1">
    <property type="entry name" value="PROTEIN, PUTATIVE (AFU_ORTHOLOGUE AFUA_6G03560)-RELATED"/>
    <property type="match status" value="1"/>
</dbReference>
<feature type="signal peptide" evidence="1">
    <location>
        <begin position="1"/>
        <end position="18"/>
    </location>
</feature>
<dbReference type="EMBL" id="CP090171">
    <property type="protein sequence ID" value="UJO21925.1"/>
    <property type="molecule type" value="Genomic_DNA"/>
</dbReference>
<dbReference type="OrthoDB" id="5430620at2759"/>
<evidence type="ECO:0000313" key="2">
    <source>
        <dbReference type="EMBL" id="UJO21925.1"/>
    </source>
</evidence>
<sequence length="202" mass="21352">MKPFTIAALTTLASTAAAQRSFYLMALRSASPIHFGAINANASGLWIGKESADYCPDIDGLRNSCPNSTSAIFGISQDGVQSNTTGNLYLDVIVPGGQQIYIEPSCGKVLYTTHHSVSKPQGSILGGWSLDTTRGGDLSFLAYNNGTFFCPVDNTTDPVTRQPRGPWQMYASLPNVTLPSKSCLGANLLASNTSGPGAFEYS</sequence>
<evidence type="ECO:0008006" key="4">
    <source>
        <dbReference type="Google" id="ProtNLM"/>
    </source>
</evidence>
<proteinExistence type="predicted"/>
<dbReference type="Proteomes" id="UP000756132">
    <property type="component" value="Chromosome 9"/>
</dbReference>
<keyword evidence="3" id="KW-1185">Reference proteome</keyword>
<evidence type="ECO:0000313" key="3">
    <source>
        <dbReference type="Proteomes" id="UP000756132"/>
    </source>
</evidence>
<dbReference type="AlphaFoldDB" id="A0A9Q8UTL1"/>
<dbReference type="InterPro" id="IPR052820">
    <property type="entry name" value="PhiA_domain"/>
</dbReference>
<gene>
    <name evidence="2" type="ORF">CLAFUR5_09534</name>
</gene>
<reference evidence="2" key="1">
    <citation type="submission" date="2021-12" db="EMBL/GenBank/DDBJ databases">
        <authorList>
            <person name="Zaccaron A."/>
            <person name="Stergiopoulos I."/>
        </authorList>
    </citation>
    <scope>NUCLEOTIDE SEQUENCE</scope>
    <source>
        <strain evidence="2">Race5_Kim</strain>
    </source>
</reference>
<keyword evidence="1" id="KW-0732">Signal</keyword>
<dbReference type="GeneID" id="71989412"/>
<accession>A0A9Q8UTL1</accession>
<feature type="chain" id="PRO_5040290794" description="IgE-binding protein" evidence="1">
    <location>
        <begin position="19"/>
        <end position="202"/>
    </location>
</feature>
<dbReference type="KEGG" id="ffu:CLAFUR5_09534"/>
<reference evidence="2" key="2">
    <citation type="journal article" date="2022" name="Microb. Genom.">
        <title>A chromosome-scale genome assembly of the tomato pathogen Cladosporium fulvum reveals a compartmentalized genome architecture and the presence of a dispensable chromosome.</title>
        <authorList>
            <person name="Zaccaron A.Z."/>
            <person name="Chen L.H."/>
            <person name="Samaras A."/>
            <person name="Stergiopoulos I."/>
        </authorList>
    </citation>
    <scope>NUCLEOTIDE SEQUENCE</scope>
    <source>
        <strain evidence="2">Race5_Kim</strain>
    </source>
</reference>
<evidence type="ECO:0000256" key="1">
    <source>
        <dbReference type="SAM" id="SignalP"/>
    </source>
</evidence>
<name>A0A9Q8UTL1_PASFU</name>